<feature type="transmembrane region" description="Helical" evidence="7">
    <location>
        <begin position="264"/>
        <end position="288"/>
    </location>
</feature>
<evidence type="ECO:0000313" key="9">
    <source>
        <dbReference type="Proteomes" id="UP000053235"/>
    </source>
</evidence>
<sequence>MRDRACVAHIGIYSETEGPSLPPLLAIPFPAIDPVIVEIGPFALRWYALAYIVGIVLAWRYMRALVLNDTLWGPRNRPTPVDLDDFVLWGTLGIILGGRLGYVLFYNPAYYLANPGEILAIWSGGMSFHGGFAGTVIAMMLFAWKRGLSLWTLFDLAGCAAPIGIFFGRMANFINSELWGRPTDVPWAVVFPNAGPEPRHPSQLYEAALEGVILFLVLRLLSHRFKLLQRPGFLAGAFACGYGVGRSIVELYRVPDAHIGYLNGFLTMGMLLSLPMILAGIALMVWSVKRTPRAADQ</sequence>
<dbReference type="EC" id="2.5.1.145" evidence="7"/>
<name>A0A0M7AKX4_9HYPH</name>
<keyword evidence="4 7" id="KW-0812">Transmembrane</keyword>
<dbReference type="PANTHER" id="PTHR30589">
    <property type="entry name" value="PROLIPOPROTEIN DIACYLGLYCERYL TRANSFERASE"/>
    <property type="match status" value="1"/>
</dbReference>
<feature type="transmembrane region" description="Helical" evidence="7">
    <location>
        <begin position="150"/>
        <end position="171"/>
    </location>
</feature>
<keyword evidence="8" id="KW-0328">Glycosyltransferase</keyword>
<gene>
    <name evidence="7 8" type="primary">lgt</name>
    <name evidence="8" type="ORF">LAX5112_04144</name>
</gene>
<feature type="transmembrane region" description="Helical" evidence="7">
    <location>
        <begin position="86"/>
        <end position="106"/>
    </location>
</feature>
<keyword evidence="8" id="KW-0449">Lipoprotein</keyword>
<keyword evidence="3 7" id="KW-0808">Transferase</keyword>
<feature type="transmembrane region" description="Helical" evidence="7">
    <location>
        <begin position="46"/>
        <end position="66"/>
    </location>
</feature>
<dbReference type="STRING" id="388408.LAX5112_04144"/>
<dbReference type="AlphaFoldDB" id="A0A0M7AKX4"/>
<dbReference type="PROSITE" id="PS01311">
    <property type="entry name" value="LGT"/>
    <property type="match status" value="1"/>
</dbReference>
<dbReference type="HAMAP" id="MF_01147">
    <property type="entry name" value="Lgt"/>
    <property type="match status" value="1"/>
</dbReference>
<evidence type="ECO:0000256" key="3">
    <source>
        <dbReference type="ARBA" id="ARBA00022679"/>
    </source>
</evidence>
<feature type="binding site" evidence="7">
    <location>
        <position position="169"/>
    </location>
    <ligand>
        <name>a 1,2-diacyl-sn-glycero-3-phospho-(1'-sn-glycerol)</name>
        <dbReference type="ChEBI" id="CHEBI:64716"/>
    </ligand>
</feature>
<evidence type="ECO:0000256" key="2">
    <source>
        <dbReference type="ARBA" id="ARBA00022475"/>
    </source>
</evidence>
<dbReference type="GO" id="GO:0005886">
    <property type="term" value="C:plasma membrane"/>
    <property type="evidence" value="ECO:0007669"/>
    <property type="project" value="UniProtKB-SubCell"/>
</dbReference>
<keyword evidence="2 7" id="KW-1003">Cell membrane</keyword>
<dbReference type="Pfam" id="PF01790">
    <property type="entry name" value="LGT"/>
    <property type="match status" value="1"/>
</dbReference>
<accession>A0A0M7AKX4</accession>
<dbReference type="RefSeq" id="WP_082429188.1">
    <property type="nucleotide sequence ID" value="NZ_CXWD01000020.1"/>
</dbReference>
<evidence type="ECO:0000256" key="5">
    <source>
        <dbReference type="ARBA" id="ARBA00022989"/>
    </source>
</evidence>
<evidence type="ECO:0000256" key="6">
    <source>
        <dbReference type="ARBA" id="ARBA00023136"/>
    </source>
</evidence>
<dbReference type="GO" id="GO:0008961">
    <property type="term" value="F:phosphatidylglycerol-prolipoprotein diacylglyceryl transferase activity"/>
    <property type="evidence" value="ECO:0007669"/>
    <property type="project" value="UniProtKB-UniRule"/>
</dbReference>
<comment type="similarity">
    <text evidence="1 7">Belongs to the Lgt family.</text>
</comment>
<evidence type="ECO:0000256" key="7">
    <source>
        <dbReference type="HAMAP-Rule" id="MF_01147"/>
    </source>
</evidence>
<dbReference type="InterPro" id="IPR001640">
    <property type="entry name" value="Lgt"/>
</dbReference>
<comment type="function">
    <text evidence="7">Catalyzes the transfer of the diacylglyceryl group from phosphatidylglycerol to the sulfhydryl group of the N-terminal cysteine of a prolipoprotein, the first step in the formation of mature lipoproteins.</text>
</comment>
<keyword evidence="5 7" id="KW-1133">Transmembrane helix</keyword>
<keyword evidence="6 7" id="KW-0472">Membrane</keyword>
<protein>
    <recommendedName>
        <fullName evidence="7">Phosphatidylglycerol--prolipoprotein diacylglyceryl transferase</fullName>
        <ecNumber evidence="7">2.5.1.145</ecNumber>
    </recommendedName>
</protein>
<comment type="subcellular location">
    <subcellularLocation>
        <location evidence="7">Cell membrane</location>
        <topology evidence="7">Multi-pass membrane protein</topology>
    </subcellularLocation>
</comment>
<keyword evidence="9" id="KW-1185">Reference proteome</keyword>
<comment type="pathway">
    <text evidence="7">Protein modification; lipoprotein biosynthesis (diacylglyceryl transfer).</text>
</comment>
<dbReference type="GO" id="GO:0042158">
    <property type="term" value="P:lipoprotein biosynthetic process"/>
    <property type="evidence" value="ECO:0007669"/>
    <property type="project" value="UniProtKB-UniRule"/>
</dbReference>
<evidence type="ECO:0000256" key="4">
    <source>
        <dbReference type="ARBA" id="ARBA00022692"/>
    </source>
</evidence>
<reference evidence="9" key="1">
    <citation type="submission" date="2015-07" db="EMBL/GenBank/DDBJ databases">
        <authorList>
            <person name="Rodrigo-Torres Lidia"/>
            <person name="Arahal R.David."/>
        </authorList>
    </citation>
    <scope>NUCLEOTIDE SEQUENCE [LARGE SCALE GENOMIC DNA]</scope>
    <source>
        <strain evidence="9">CECT 5112</strain>
    </source>
</reference>
<dbReference type="Proteomes" id="UP000053235">
    <property type="component" value="Unassembled WGS sequence"/>
</dbReference>
<comment type="catalytic activity">
    <reaction evidence="7">
        <text>L-cysteinyl-[prolipoprotein] + a 1,2-diacyl-sn-glycero-3-phospho-(1'-sn-glycerol) = an S-1,2-diacyl-sn-glyceryl-L-cysteinyl-[prolipoprotein] + sn-glycerol 1-phosphate + H(+)</text>
        <dbReference type="Rhea" id="RHEA:56712"/>
        <dbReference type="Rhea" id="RHEA-COMP:14679"/>
        <dbReference type="Rhea" id="RHEA-COMP:14680"/>
        <dbReference type="ChEBI" id="CHEBI:15378"/>
        <dbReference type="ChEBI" id="CHEBI:29950"/>
        <dbReference type="ChEBI" id="CHEBI:57685"/>
        <dbReference type="ChEBI" id="CHEBI:64716"/>
        <dbReference type="ChEBI" id="CHEBI:140658"/>
        <dbReference type="EC" id="2.5.1.145"/>
    </reaction>
</comment>
<evidence type="ECO:0000313" key="8">
    <source>
        <dbReference type="EMBL" id="CTQ75201.1"/>
    </source>
</evidence>
<feature type="transmembrane region" description="Helical" evidence="7">
    <location>
        <begin position="233"/>
        <end position="252"/>
    </location>
</feature>
<dbReference type="EMBL" id="CXWD01000020">
    <property type="protein sequence ID" value="CTQ75201.1"/>
    <property type="molecule type" value="Genomic_DNA"/>
</dbReference>
<organism evidence="8 9">
    <name type="scientific">Roseibium alexandrii</name>
    <dbReference type="NCBI Taxonomy" id="388408"/>
    <lineage>
        <taxon>Bacteria</taxon>
        <taxon>Pseudomonadati</taxon>
        <taxon>Pseudomonadota</taxon>
        <taxon>Alphaproteobacteria</taxon>
        <taxon>Hyphomicrobiales</taxon>
        <taxon>Stappiaceae</taxon>
        <taxon>Roseibium</taxon>
    </lineage>
</organism>
<dbReference type="UniPathway" id="UPA00664"/>
<feature type="transmembrane region" description="Helical" evidence="7">
    <location>
        <begin position="118"/>
        <end position="143"/>
    </location>
</feature>
<dbReference type="PANTHER" id="PTHR30589:SF0">
    <property type="entry name" value="PHOSPHATIDYLGLYCEROL--PROLIPOPROTEIN DIACYLGLYCERYL TRANSFERASE"/>
    <property type="match status" value="1"/>
</dbReference>
<evidence type="ECO:0000256" key="1">
    <source>
        <dbReference type="ARBA" id="ARBA00007150"/>
    </source>
</evidence>
<dbReference type="NCBIfam" id="TIGR00544">
    <property type="entry name" value="lgt"/>
    <property type="match status" value="1"/>
</dbReference>
<proteinExistence type="inferred from homology"/>